<dbReference type="GO" id="GO:0005886">
    <property type="term" value="C:plasma membrane"/>
    <property type="evidence" value="ECO:0007669"/>
    <property type="project" value="TreeGrafter"/>
</dbReference>
<name>A0A916NE73_9FLAO</name>
<proteinExistence type="predicted"/>
<dbReference type="AlphaFoldDB" id="A0A916NE73"/>
<dbReference type="EMBL" id="OU015584">
    <property type="protein sequence ID" value="CAG5086322.1"/>
    <property type="molecule type" value="Genomic_DNA"/>
</dbReference>
<dbReference type="Proteomes" id="UP000683507">
    <property type="component" value="Chromosome"/>
</dbReference>
<dbReference type="PANTHER" id="PTHR30336:SF4">
    <property type="entry name" value="ENVELOPE BIOGENESIS FACTOR ELYC"/>
    <property type="match status" value="1"/>
</dbReference>
<dbReference type="InterPro" id="IPR051599">
    <property type="entry name" value="Cell_Envelope_Assoc"/>
</dbReference>
<feature type="domain" description="DUF218" evidence="1">
    <location>
        <begin position="10"/>
        <end position="141"/>
    </location>
</feature>
<evidence type="ECO:0000313" key="3">
    <source>
        <dbReference type="Proteomes" id="UP000683507"/>
    </source>
</evidence>
<dbReference type="Pfam" id="PF02698">
    <property type="entry name" value="DUF218"/>
    <property type="match status" value="1"/>
</dbReference>
<evidence type="ECO:0000259" key="1">
    <source>
        <dbReference type="Pfam" id="PF02698"/>
    </source>
</evidence>
<organism evidence="2 3">
    <name type="scientific">Parvicella tangerina</name>
    <dbReference type="NCBI Taxonomy" id="2829795"/>
    <lineage>
        <taxon>Bacteria</taxon>
        <taxon>Pseudomonadati</taxon>
        <taxon>Bacteroidota</taxon>
        <taxon>Flavobacteriia</taxon>
        <taxon>Flavobacteriales</taxon>
        <taxon>Parvicellaceae</taxon>
        <taxon>Parvicella</taxon>
    </lineage>
</organism>
<evidence type="ECO:0000313" key="2">
    <source>
        <dbReference type="EMBL" id="CAG5086322.1"/>
    </source>
</evidence>
<dbReference type="CDD" id="cd06259">
    <property type="entry name" value="YdcF-like"/>
    <property type="match status" value="1"/>
</dbReference>
<reference evidence="2" key="1">
    <citation type="submission" date="2021-04" db="EMBL/GenBank/DDBJ databases">
        <authorList>
            <person name="Rodrigo-Torres L."/>
            <person name="Arahal R. D."/>
            <person name="Lucena T."/>
        </authorList>
    </citation>
    <scope>NUCLEOTIDE SEQUENCE</scope>
    <source>
        <strain evidence="2">AS29M-1</strain>
    </source>
</reference>
<keyword evidence="3" id="KW-1185">Reference proteome</keyword>
<dbReference type="GO" id="GO:0000270">
    <property type="term" value="P:peptidoglycan metabolic process"/>
    <property type="evidence" value="ECO:0007669"/>
    <property type="project" value="TreeGrafter"/>
</dbReference>
<protein>
    <recommendedName>
        <fullName evidence="1">DUF218 domain-containing protein</fullName>
    </recommendedName>
</protein>
<dbReference type="KEGG" id="ptan:CRYO30217_03082"/>
<gene>
    <name evidence="2" type="ORF">CRYO30217_03082</name>
</gene>
<accession>A0A916NE73</accession>
<dbReference type="PANTHER" id="PTHR30336">
    <property type="entry name" value="INNER MEMBRANE PROTEIN, PROBABLE PERMEASE"/>
    <property type="match status" value="1"/>
</dbReference>
<sequence length="184" mass="21218">MPQTPLEKADAIFVLGGNSVDRPVLAAKLYHEEWSDRIIPMGANFNLVQEVLIGCNPDCESDDCDPCKPDALIMQEVLEEKLNVPYESIVPLPEGTSTKEESDAILAFSKKNNYQKIIVVSDLFHLRRISYVFIEKFQKEGIKVILRGAKNSQYNESMWWKYEQGLIMVNNEYMKLVYYWLKGF</sequence>
<dbReference type="InterPro" id="IPR003848">
    <property type="entry name" value="DUF218"/>
</dbReference>
<dbReference type="GO" id="GO:0043164">
    <property type="term" value="P:Gram-negative-bacterium-type cell wall biogenesis"/>
    <property type="evidence" value="ECO:0007669"/>
    <property type="project" value="TreeGrafter"/>
</dbReference>
<dbReference type="Gene3D" id="3.40.50.620">
    <property type="entry name" value="HUPs"/>
    <property type="match status" value="1"/>
</dbReference>
<dbReference type="InterPro" id="IPR014729">
    <property type="entry name" value="Rossmann-like_a/b/a_fold"/>
</dbReference>